<feature type="region of interest" description="Disordered" evidence="1">
    <location>
        <begin position="75"/>
        <end position="101"/>
    </location>
</feature>
<name>A0A9P4HJE5_9PLEO</name>
<organism evidence="2 3">
    <name type="scientific">Setomelanomma holmii</name>
    <dbReference type="NCBI Taxonomy" id="210430"/>
    <lineage>
        <taxon>Eukaryota</taxon>
        <taxon>Fungi</taxon>
        <taxon>Dikarya</taxon>
        <taxon>Ascomycota</taxon>
        <taxon>Pezizomycotina</taxon>
        <taxon>Dothideomycetes</taxon>
        <taxon>Pleosporomycetidae</taxon>
        <taxon>Pleosporales</taxon>
        <taxon>Pleosporineae</taxon>
        <taxon>Phaeosphaeriaceae</taxon>
        <taxon>Setomelanomma</taxon>
    </lineage>
</organism>
<comment type="caution">
    <text evidence="2">The sequence shown here is derived from an EMBL/GenBank/DDBJ whole genome shotgun (WGS) entry which is preliminary data.</text>
</comment>
<gene>
    <name evidence="2" type="ORF">EK21DRAFT_84062</name>
</gene>
<accession>A0A9P4HJE5</accession>
<dbReference type="AlphaFoldDB" id="A0A9P4HJE5"/>
<feature type="region of interest" description="Disordered" evidence="1">
    <location>
        <begin position="36"/>
        <end position="63"/>
    </location>
</feature>
<proteinExistence type="predicted"/>
<protein>
    <submittedName>
        <fullName evidence="2">Uncharacterized protein</fullName>
    </submittedName>
</protein>
<dbReference type="EMBL" id="ML978155">
    <property type="protein sequence ID" value="KAF2036371.1"/>
    <property type="molecule type" value="Genomic_DNA"/>
</dbReference>
<evidence type="ECO:0000313" key="3">
    <source>
        <dbReference type="Proteomes" id="UP000799777"/>
    </source>
</evidence>
<feature type="compositionally biased region" description="Basic and acidic residues" evidence="1">
    <location>
        <begin position="36"/>
        <end position="52"/>
    </location>
</feature>
<evidence type="ECO:0000313" key="2">
    <source>
        <dbReference type="EMBL" id="KAF2036371.1"/>
    </source>
</evidence>
<sequence>MDRMSTPPLEDYFLTPPPTGGIDKCESFVDFETKISKEIPNSRRSKTAKEGESSTAFFEEIQGGSDIDLIELSEDESHSATDKSVPASPAPTAPETDNPENHALFALPTSIHHPVPTEPFRFLDLPVSIRRRIYTHLLVIPALICVRQNTTSPVSSHTTFLDTERRSLLTGISNAHAVLTVNGPSIPFSRFTYTNVAILRARKEIHIEARTVLYARNAFAIQRPSLEMSPPTDFSVRLFPAGAQRLVTSLTIQIRTFYGLEWLFSKGQVQLRNYYRGLKTMVLVLELDGTHKGFGRKWARHDDEKWEMYVKRLAADVTRIVCDEQMLRVGRVVPGWSELRVMFGGEAYDVEIGIIASIDSVEQGKREDLRDAMMEVWDMFQSGGR</sequence>
<dbReference type="Proteomes" id="UP000799777">
    <property type="component" value="Unassembled WGS sequence"/>
</dbReference>
<dbReference type="PANTHER" id="PTHR42085:SF2">
    <property type="entry name" value="F-BOX DOMAIN-CONTAINING PROTEIN"/>
    <property type="match status" value="1"/>
</dbReference>
<reference evidence="2" key="1">
    <citation type="journal article" date="2020" name="Stud. Mycol.">
        <title>101 Dothideomycetes genomes: a test case for predicting lifestyles and emergence of pathogens.</title>
        <authorList>
            <person name="Haridas S."/>
            <person name="Albert R."/>
            <person name="Binder M."/>
            <person name="Bloem J."/>
            <person name="Labutti K."/>
            <person name="Salamov A."/>
            <person name="Andreopoulos B."/>
            <person name="Baker S."/>
            <person name="Barry K."/>
            <person name="Bills G."/>
            <person name="Bluhm B."/>
            <person name="Cannon C."/>
            <person name="Castanera R."/>
            <person name="Culley D."/>
            <person name="Daum C."/>
            <person name="Ezra D."/>
            <person name="Gonzalez J."/>
            <person name="Henrissat B."/>
            <person name="Kuo A."/>
            <person name="Liang C."/>
            <person name="Lipzen A."/>
            <person name="Lutzoni F."/>
            <person name="Magnuson J."/>
            <person name="Mondo S."/>
            <person name="Nolan M."/>
            <person name="Ohm R."/>
            <person name="Pangilinan J."/>
            <person name="Park H.-J."/>
            <person name="Ramirez L."/>
            <person name="Alfaro M."/>
            <person name="Sun H."/>
            <person name="Tritt A."/>
            <person name="Yoshinaga Y."/>
            <person name="Zwiers L.-H."/>
            <person name="Turgeon B."/>
            <person name="Goodwin S."/>
            <person name="Spatafora J."/>
            <person name="Crous P."/>
            <person name="Grigoriev I."/>
        </authorList>
    </citation>
    <scope>NUCLEOTIDE SEQUENCE</scope>
    <source>
        <strain evidence="2">CBS 110217</strain>
    </source>
</reference>
<keyword evidence="3" id="KW-1185">Reference proteome</keyword>
<dbReference type="OrthoDB" id="2951834at2759"/>
<dbReference type="PANTHER" id="PTHR42085">
    <property type="entry name" value="F-BOX DOMAIN-CONTAINING PROTEIN"/>
    <property type="match status" value="1"/>
</dbReference>
<dbReference type="InterPro" id="IPR038883">
    <property type="entry name" value="AN11006-like"/>
</dbReference>
<evidence type="ECO:0000256" key="1">
    <source>
        <dbReference type="SAM" id="MobiDB-lite"/>
    </source>
</evidence>